<protein>
    <submittedName>
        <fullName evidence="2">Uncharacterized protein</fullName>
    </submittedName>
</protein>
<dbReference type="AlphaFoldDB" id="W6UVJ2"/>
<gene>
    <name evidence="2" type="ORF">EGR_07676</name>
</gene>
<dbReference type="RefSeq" id="XP_024348630.1">
    <property type="nucleotide sequence ID" value="XM_024496925.1"/>
</dbReference>
<sequence length="469" mass="53039">MFISNKCPHSCLLLYLDEAFAYTSLKAICVNGKHLSADVEVGLASILRVSFYYRHLKKMQLEIDLPNHSNNARPAITQRPRQHPKSRSKIRFCDTPKATVANYRLFGEEAFKNAQRGHQDHLCLLSSHLPSASAHSVSRPEQHLHQPNLRRTSMTEILQPNLSTSPQAPLSHSPRLRGEESLEIWRRSHGTSSLLRPGPSAIVGTTDDLKSRCRNEEFFQNLWRDRFRRQSFFDQNSTFVPVKPNFCRPKVTEEAKEIFMRGRGLTNDGMNFILNQGWSDNTGIRRVQSAVDVQRSKALTPYSSIDNVADIWNFKAPPIEAKPQAVEPYFHEGLPWKSMRDSRGVAAALDPTKNFLFDGHKIQPRVQFEGVEIAQKNRGSALFGESNESMTHPVARVRPEAKEIAKTHKGDDIKLLIASPGRLEVPQPPLRRKLSPDGYRIALLSRGGSAKACINPSGMKRFPMRAIRN</sequence>
<organism evidence="2 3">
    <name type="scientific">Echinococcus granulosus</name>
    <name type="common">Hydatid tapeworm</name>
    <dbReference type="NCBI Taxonomy" id="6210"/>
    <lineage>
        <taxon>Eukaryota</taxon>
        <taxon>Metazoa</taxon>
        <taxon>Spiralia</taxon>
        <taxon>Lophotrochozoa</taxon>
        <taxon>Platyhelminthes</taxon>
        <taxon>Cestoda</taxon>
        <taxon>Eucestoda</taxon>
        <taxon>Cyclophyllidea</taxon>
        <taxon>Taeniidae</taxon>
        <taxon>Echinococcus</taxon>
        <taxon>Echinococcus granulosus group</taxon>
    </lineage>
</organism>
<dbReference type="Proteomes" id="UP000019149">
    <property type="component" value="Unassembled WGS sequence"/>
</dbReference>
<name>W6UVJ2_ECHGR</name>
<dbReference type="EMBL" id="APAU02000084">
    <property type="protein sequence ID" value="EUB57434.1"/>
    <property type="molecule type" value="Genomic_DNA"/>
</dbReference>
<accession>W6UVJ2</accession>
<evidence type="ECO:0000313" key="3">
    <source>
        <dbReference type="Proteomes" id="UP000019149"/>
    </source>
</evidence>
<proteinExistence type="predicted"/>
<feature type="compositionally biased region" description="Basic residues" evidence="1">
    <location>
        <begin position="80"/>
        <end position="89"/>
    </location>
</feature>
<dbReference type="CTD" id="36343391"/>
<dbReference type="OMA" id="ACINPSG"/>
<evidence type="ECO:0000256" key="1">
    <source>
        <dbReference type="SAM" id="MobiDB-lite"/>
    </source>
</evidence>
<reference evidence="2 3" key="1">
    <citation type="journal article" date="2013" name="Nat. Genet.">
        <title>The genome of the hydatid tapeworm Echinococcus granulosus.</title>
        <authorList>
            <person name="Zheng H."/>
            <person name="Zhang W."/>
            <person name="Zhang L."/>
            <person name="Zhang Z."/>
            <person name="Li J."/>
            <person name="Lu G."/>
            <person name="Zhu Y."/>
            <person name="Wang Y."/>
            <person name="Huang Y."/>
            <person name="Liu J."/>
            <person name="Kang H."/>
            <person name="Chen J."/>
            <person name="Wang L."/>
            <person name="Chen A."/>
            <person name="Yu S."/>
            <person name="Gao Z."/>
            <person name="Jin L."/>
            <person name="Gu W."/>
            <person name="Wang Z."/>
            <person name="Zhao L."/>
            <person name="Shi B."/>
            <person name="Wen H."/>
            <person name="Lin R."/>
            <person name="Jones M.K."/>
            <person name="Brejova B."/>
            <person name="Vinar T."/>
            <person name="Zhao G."/>
            <person name="McManus D.P."/>
            <person name="Chen Z."/>
            <person name="Zhou Y."/>
            <person name="Wang S."/>
        </authorList>
    </citation>
    <scope>NUCLEOTIDE SEQUENCE [LARGE SCALE GENOMIC DNA]</scope>
</reference>
<comment type="caution">
    <text evidence="2">The sequence shown here is derived from an EMBL/GenBank/DDBJ whole genome shotgun (WGS) entry which is preliminary data.</text>
</comment>
<dbReference type="KEGG" id="egl:EGR_07676"/>
<dbReference type="GeneID" id="36343391"/>
<feature type="region of interest" description="Disordered" evidence="1">
    <location>
        <begin position="69"/>
        <end position="89"/>
    </location>
</feature>
<evidence type="ECO:0000313" key="2">
    <source>
        <dbReference type="EMBL" id="EUB57434.1"/>
    </source>
</evidence>
<keyword evidence="3" id="KW-1185">Reference proteome</keyword>
<dbReference type="OrthoDB" id="6244405at2759"/>